<dbReference type="AlphaFoldDB" id="A0A5R8KII6"/>
<evidence type="ECO:0000256" key="1">
    <source>
        <dbReference type="SAM" id="MobiDB-lite"/>
    </source>
</evidence>
<comment type="caution">
    <text evidence="2">The sequence shown here is derived from an EMBL/GenBank/DDBJ whole genome shotgun (WGS) entry which is preliminary data.</text>
</comment>
<proteinExistence type="predicted"/>
<protein>
    <recommendedName>
        <fullName evidence="4">Av71 muscle cell intermediate filament</fullName>
    </recommendedName>
</protein>
<dbReference type="Proteomes" id="UP000306196">
    <property type="component" value="Unassembled WGS sequence"/>
</dbReference>
<organism evidence="2 3">
    <name type="scientific">Phragmitibacter flavus</name>
    <dbReference type="NCBI Taxonomy" id="2576071"/>
    <lineage>
        <taxon>Bacteria</taxon>
        <taxon>Pseudomonadati</taxon>
        <taxon>Verrucomicrobiota</taxon>
        <taxon>Verrucomicrobiia</taxon>
        <taxon>Verrucomicrobiales</taxon>
        <taxon>Verrucomicrobiaceae</taxon>
        <taxon>Phragmitibacter</taxon>
    </lineage>
</organism>
<dbReference type="EMBL" id="VAUV01000003">
    <property type="protein sequence ID" value="TLD72136.1"/>
    <property type="molecule type" value="Genomic_DNA"/>
</dbReference>
<name>A0A5R8KII6_9BACT</name>
<feature type="compositionally biased region" description="Polar residues" evidence="1">
    <location>
        <begin position="51"/>
        <end position="60"/>
    </location>
</feature>
<evidence type="ECO:0000313" key="2">
    <source>
        <dbReference type="EMBL" id="TLD72136.1"/>
    </source>
</evidence>
<evidence type="ECO:0008006" key="4">
    <source>
        <dbReference type="Google" id="ProtNLM"/>
    </source>
</evidence>
<reference evidence="2 3" key="1">
    <citation type="submission" date="2019-05" db="EMBL/GenBank/DDBJ databases">
        <title>Verrucobacter flavum gen. nov., sp. nov. a new member of the family Verrucomicrobiaceae.</title>
        <authorList>
            <person name="Szuroczki S."/>
            <person name="Abbaszade G."/>
            <person name="Szabo A."/>
            <person name="Felfoldi T."/>
            <person name="Schumann P."/>
            <person name="Boka K."/>
            <person name="Keki Z."/>
            <person name="Toumi M."/>
            <person name="Toth E."/>
        </authorList>
    </citation>
    <scope>NUCLEOTIDE SEQUENCE [LARGE SCALE GENOMIC DNA]</scope>
    <source>
        <strain evidence="2 3">MG-N-17</strain>
    </source>
</reference>
<keyword evidence="3" id="KW-1185">Reference proteome</keyword>
<accession>A0A5R8KII6</accession>
<feature type="compositionally biased region" description="Basic and acidic residues" evidence="1">
    <location>
        <begin position="10"/>
        <end position="45"/>
    </location>
</feature>
<gene>
    <name evidence="2" type="ORF">FEM03_03865</name>
</gene>
<sequence length="60" mass="7211">MQSPPNVRSFRRDARRNCPEEPRTKNQEPRTKNQEPRTKNQEPRTRPYPPSSISFRNFAK</sequence>
<evidence type="ECO:0000313" key="3">
    <source>
        <dbReference type="Proteomes" id="UP000306196"/>
    </source>
</evidence>
<feature type="region of interest" description="Disordered" evidence="1">
    <location>
        <begin position="1"/>
        <end position="60"/>
    </location>
</feature>